<dbReference type="EMBL" id="AJFE02070921">
    <property type="status" value="NOT_ANNOTATED_CDS"/>
    <property type="molecule type" value="Genomic_DNA"/>
</dbReference>
<reference evidence="1" key="2">
    <citation type="submission" date="2025-08" db="UniProtKB">
        <authorList>
            <consortium name="Ensembl"/>
        </authorList>
    </citation>
    <scope>IDENTIFICATION</scope>
</reference>
<proteinExistence type="predicted"/>
<dbReference type="GeneTree" id="ENSGT00940000156501"/>
<keyword evidence="2" id="KW-1185">Reference proteome</keyword>
<protein>
    <submittedName>
        <fullName evidence="1">Uncharacterized protein</fullName>
    </submittedName>
</protein>
<accession>A0A2R9CIM7</accession>
<dbReference type="Bgee" id="ENSPPAG00000043084">
    <property type="expression patterns" value="Expressed in liver and 3 other cell types or tissues"/>
</dbReference>
<reference evidence="1 2" key="1">
    <citation type="journal article" date="2012" name="Nature">
        <title>The bonobo genome compared with the chimpanzee and human genomes.</title>
        <authorList>
            <person name="Prufer K."/>
            <person name="Munch K."/>
            <person name="Hellmann I."/>
            <person name="Akagi K."/>
            <person name="Miller J.R."/>
            <person name="Walenz B."/>
            <person name="Koren S."/>
            <person name="Sutton G."/>
            <person name="Kodira C."/>
            <person name="Winer R."/>
            <person name="Knight J.R."/>
            <person name="Mullikin J.C."/>
            <person name="Meader S.J."/>
            <person name="Ponting C.P."/>
            <person name="Lunter G."/>
            <person name="Higashino S."/>
            <person name="Hobolth A."/>
            <person name="Dutheil J."/>
            <person name="Karakoc E."/>
            <person name="Alkan C."/>
            <person name="Sajjadian S."/>
            <person name="Catacchio C.R."/>
            <person name="Ventura M."/>
            <person name="Marques-Bonet T."/>
            <person name="Eichler E.E."/>
            <person name="Andre C."/>
            <person name="Atencia R."/>
            <person name="Mugisha L."/>
            <person name="Junhold J."/>
            <person name="Patterson N."/>
            <person name="Siebauer M."/>
            <person name="Good J.M."/>
            <person name="Fischer A."/>
            <person name="Ptak S.E."/>
            <person name="Lachmann M."/>
            <person name="Symer D.E."/>
            <person name="Mailund T."/>
            <person name="Schierup M.H."/>
            <person name="Andres A.M."/>
            <person name="Kelso J."/>
            <person name="Paabo S."/>
        </authorList>
    </citation>
    <scope>NUCLEOTIDE SEQUENCE [LARGE SCALE GENOMIC DNA]</scope>
</reference>
<evidence type="ECO:0000313" key="1">
    <source>
        <dbReference type="Ensembl" id="ENSPPAP00000040893.1"/>
    </source>
</evidence>
<dbReference type="AlphaFoldDB" id="A0A2R9CIM7"/>
<dbReference type="OMA" id="HQDVYLV"/>
<organism evidence="1 2">
    <name type="scientific">Pan paniscus</name>
    <name type="common">Pygmy chimpanzee</name>
    <name type="synonym">Bonobo</name>
    <dbReference type="NCBI Taxonomy" id="9597"/>
    <lineage>
        <taxon>Eukaryota</taxon>
        <taxon>Metazoa</taxon>
        <taxon>Chordata</taxon>
        <taxon>Craniata</taxon>
        <taxon>Vertebrata</taxon>
        <taxon>Euteleostomi</taxon>
        <taxon>Mammalia</taxon>
        <taxon>Eutheria</taxon>
        <taxon>Euarchontoglires</taxon>
        <taxon>Primates</taxon>
        <taxon>Haplorrhini</taxon>
        <taxon>Catarrhini</taxon>
        <taxon>Hominidae</taxon>
        <taxon>Pan</taxon>
    </lineage>
</organism>
<name>A0A2R9CIM7_PANPA</name>
<sequence length="95" mass="10254">MKMPPGVGQFGTGSSTRVLLSLLRAEGFTGETLWGKTEEEAKQLATDDILLHQDVYLVGISISPPLTQQIHVKALDLLSVSMIVSAASWPDEFPS</sequence>
<dbReference type="STRING" id="9597.ENSPPAP00000040893"/>
<dbReference type="Ensembl" id="ENSPPAT00000063814.1">
    <property type="protein sequence ID" value="ENSPPAP00000040893.1"/>
    <property type="gene ID" value="ENSPPAG00000043084.1"/>
</dbReference>
<dbReference type="Proteomes" id="UP000240080">
    <property type="component" value="Chromosome 4"/>
</dbReference>
<reference evidence="1" key="3">
    <citation type="submission" date="2025-09" db="UniProtKB">
        <authorList>
            <consortium name="Ensembl"/>
        </authorList>
    </citation>
    <scope>IDENTIFICATION</scope>
</reference>
<evidence type="ECO:0000313" key="2">
    <source>
        <dbReference type="Proteomes" id="UP000240080"/>
    </source>
</evidence>